<dbReference type="PRINTS" id="PR01790">
    <property type="entry name" value="SMP30FAMILY"/>
</dbReference>
<dbReference type="Proteomes" id="UP000032803">
    <property type="component" value="Chromosome I"/>
</dbReference>
<evidence type="ECO:0000256" key="1">
    <source>
        <dbReference type="ARBA" id="ARBA00008853"/>
    </source>
</evidence>
<dbReference type="PATRIC" id="fig|449.7.peg.514"/>
<dbReference type="Pfam" id="PF08450">
    <property type="entry name" value="SGL"/>
    <property type="match status" value="1"/>
</dbReference>
<dbReference type="InterPro" id="IPR011042">
    <property type="entry name" value="6-blade_b-propeller_TolB-like"/>
</dbReference>
<gene>
    <name evidence="5" type="ORF">LHA_1345</name>
</gene>
<feature type="domain" description="SMP-30/Gluconolactonase/LRE-like region" evidence="4">
    <location>
        <begin position="24"/>
        <end position="265"/>
    </location>
</feature>
<name>A0A0A8UTG6_LEGHA</name>
<dbReference type="KEGG" id="lha:LHA_1345"/>
<proteinExistence type="inferred from homology"/>
<evidence type="ECO:0000256" key="2">
    <source>
        <dbReference type="PIRSR" id="PIRSR605511-1"/>
    </source>
</evidence>
<feature type="binding site" evidence="3">
    <location>
        <position position="156"/>
    </location>
    <ligand>
        <name>a divalent metal cation</name>
        <dbReference type="ChEBI" id="CHEBI:60240"/>
    </ligand>
</feature>
<comment type="similarity">
    <text evidence="1">Belongs to the SMP-30/CGR1 family.</text>
</comment>
<feature type="active site" description="Proton donor/acceptor" evidence="2">
    <location>
        <position position="206"/>
    </location>
</feature>
<sequence>MSYVRLVIMNNLKPRVIYSSQAILGESPLWSKEEGVLYWLDCMQPAVHCFNPRTKKDKFVVLNQIVTSIALYLPGVLLITAEQGYAFLDFNTGHLEPIANPYAEQAVIFNDGKCDRWGRFWSGTAAKDWQSPVGILFQLTADLAFKPMDLGFILSNGIGFSPDNKFMYFVDSMAHTMYRYHFNLQTGEISNRENFIEIPAEEGLPDGLTVDEEGFIWLAMWDGYCVNRYDITGKKVMTIELPIPRPTSIAFGDSSLSTLYITSARMGLDDGMLKNYPLSGSLFAVKTPFKGIAEPSFNKI</sequence>
<dbReference type="AlphaFoldDB" id="A0A0A8UTG6"/>
<reference evidence="6" key="1">
    <citation type="submission" date="2014-09" db="EMBL/GenBank/DDBJ databases">
        <authorList>
            <person name="Gomez-Valero L."/>
        </authorList>
    </citation>
    <scope>NUCLEOTIDE SEQUENCE [LARGE SCALE GENOMIC DNA]</scope>
    <source>
        <strain evidence="6">ATCC35250</strain>
    </source>
</reference>
<evidence type="ECO:0000256" key="3">
    <source>
        <dbReference type="PIRSR" id="PIRSR605511-2"/>
    </source>
</evidence>
<dbReference type="InterPro" id="IPR013658">
    <property type="entry name" value="SGL"/>
</dbReference>
<dbReference type="EMBL" id="LN681225">
    <property type="protein sequence ID" value="CEK10392.1"/>
    <property type="molecule type" value="Genomic_DNA"/>
</dbReference>
<comment type="cofactor">
    <cofactor evidence="3">
        <name>Zn(2+)</name>
        <dbReference type="ChEBI" id="CHEBI:29105"/>
    </cofactor>
    <text evidence="3">Binds 1 divalent metal cation per subunit.</text>
</comment>
<feature type="binding site" evidence="3">
    <location>
        <position position="206"/>
    </location>
    <ligand>
        <name>a divalent metal cation</name>
        <dbReference type="ChEBI" id="CHEBI:60240"/>
    </ligand>
</feature>
<feature type="binding site" evidence="3">
    <location>
        <position position="110"/>
    </location>
    <ligand>
        <name>substrate</name>
    </ligand>
</feature>
<keyword evidence="3" id="KW-0479">Metal-binding</keyword>
<dbReference type="SUPFAM" id="SSF63829">
    <property type="entry name" value="Calcium-dependent phosphotriesterase"/>
    <property type="match status" value="1"/>
</dbReference>
<protein>
    <submittedName>
        <fullName evidence="5">SMP-30/Gluconolaconase/LRE domain protein</fullName>
    </submittedName>
</protein>
<dbReference type="GO" id="GO:0019853">
    <property type="term" value="P:L-ascorbic acid biosynthetic process"/>
    <property type="evidence" value="ECO:0007669"/>
    <property type="project" value="TreeGrafter"/>
</dbReference>
<evidence type="ECO:0000259" key="4">
    <source>
        <dbReference type="Pfam" id="PF08450"/>
    </source>
</evidence>
<dbReference type="GO" id="GO:0005509">
    <property type="term" value="F:calcium ion binding"/>
    <property type="evidence" value="ECO:0007669"/>
    <property type="project" value="TreeGrafter"/>
</dbReference>
<dbReference type="HOGENOM" id="CLU_036110_3_1_6"/>
<dbReference type="Gene3D" id="2.120.10.30">
    <property type="entry name" value="TolB, C-terminal domain"/>
    <property type="match status" value="1"/>
</dbReference>
<evidence type="ECO:0000313" key="5">
    <source>
        <dbReference type="EMBL" id="CEK10392.1"/>
    </source>
</evidence>
<dbReference type="PANTHER" id="PTHR10907">
    <property type="entry name" value="REGUCALCIN"/>
    <property type="match status" value="1"/>
</dbReference>
<evidence type="ECO:0000313" key="6">
    <source>
        <dbReference type="Proteomes" id="UP000032803"/>
    </source>
</evidence>
<dbReference type="STRING" id="449.LHA_1345"/>
<organism evidence="5 6">
    <name type="scientific">Legionella hackeliae</name>
    <dbReference type="NCBI Taxonomy" id="449"/>
    <lineage>
        <taxon>Bacteria</taxon>
        <taxon>Pseudomonadati</taxon>
        <taxon>Pseudomonadota</taxon>
        <taxon>Gammaproteobacteria</taxon>
        <taxon>Legionellales</taxon>
        <taxon>Legionellaceae</taxon>
        <taxon>Legionella</taxon>
    </lineage>
</organism>
<feature type="binding site" evidence="3">
    <location>
        <position position="26"/>
    </location>
    <ligand>
        <name>a divalent metal cation</name>
        <dbReference type="ChEBI" id="CHEBI:60240"/>
    </ligand>
</feature>
<dbReference type="GO" id="GO:0004341">
    <property type="term" value="F:gluconolactonase activity"/>
    <property type="evidence" value="ECO:0007669"/>
    <property type="project" value="TreeGrafter"/>
</dbReference>
<accession>A0A0A8UTG6</accession>
<dbReference type="PANTHER" id="PTHR10907:SF47">
    <property type="entry name" value="REGUCALCIN"/>
    <property type="match status" value="1"/>
</dbReference>
<keyword evidence="6" id="KW-1185">Reference proteome</keyword>
<keyword evidence="3" id="KW-0862">Zinc</keyword>
<feature type="binding site" evidence="3">
    <location>
        <position position="128"/>
    </location>
    <ligand>
        <name>substrate</name>
    </ligand>
</feature>
<dbReference type="InterPro" id="IPR005511">
    <property type="entry name" value="SMP-30"/>
</dbReference>